<dbReference type="RefSeq" id="WP_331263929.1">
    <property type="nucleotide sequence ID" value="NZ_BAAAZA010000022.1"/>
</dbReference>
<keyword evidence="3" id="KW-1185">Reference proteome</keyword>
<evidence type="ECO:0000256" key="1">
    <source>
        <dbReference type="SAM" id="MobiDB-lite"/>
    </source>
</evidence>
<feature type="region of interest" description="Disordered" evidence="1">
    <location>
        <begin position="60"/>
        <end position="81"/>
    </location>
</feature>
<evidence type="ECO:0000313" key="2">
    <source>
        <dbReference type="EMBL" id="GAA3887020.1"/>
    </source>
</evidence>
<reference evidence="3" key="1">
    <citation type="journal article" date="2019" name="Int. J. Syst. Evol. Microbiol.">
        <title>The Global Catalogue of Microorganisms (GCM) 10K type strain sequencing project: providing services to taxonomists for standard genome sequencing and annotation.</title>
        <authorList>
            <consortium name="The Broad Institute Genomics Platform"/>
            <consortium name="The Broad Institute Genome Sequencing Center for Infectious Disease"/>
            <person name="Wu L."/>
            <person name="Ma J."/>
        </authorList>
    </citation>
    <scope>NUCLEOTIDE SEQUENCE [LARGE SCALE GENOMIC DNA]</scope>
    <source>
        <strain evidence="3">JCM 16578</strain>
    </source>
</reference>
<organism evidence="2 3">
    <name type="scientific">Streptomyces lannensis</name>
    <dbReference type="NCBI Taxonomy" id="766498"/>
    <lineage>
        <taxon>Bacteria</taxon>
        <taxon>Bacillati</taxon>
        <taxon>Actinomycetota</taxon>
        <taxon>Actinomycetes</taxon>
        <taxon>Kitasatosporales</taxon>
        <taxon>Streptomycetaceae</taxon>
        <taxon>Streptomyces</taxon>
    </lineage>
</organism>
<comment type="caution">
    <text evidence="2">The sequence shown here is derived from an EMBL/GenBank/DDBJ whole genome shotgun (WGS) entry which is preliminary data.</text>
</comment>
<feature type="compositionally biased region" description="Basic and acidic residues" evidence="1">
    <location>
        <begin position="60"/>
        <end position="70"/>
    </location>
</feature>
<evidence type="ECO:0000313" key="3">
    <source>
        <dbReference type="Proteomes" id="UP001501563"/>
    </source>
</evidence>
<sequence length="81" mass="9189">MADEQILARITAMVDEERGLREAVSSGRIDSETEHERLAEIESALDQCWDLLRQRRAKSEFGENPDDARVRPASQVEGYQG</sequence>
<protein>
    <submittedName>
        <fullName evidence="2">DUF2630 family protein</fullName>
    </submittedName>
</protein>
<dbReference type="EMBL" id="BAAAZA010000022">
    <property type="protein sequence ID" value="GAA3887020.1"/>
    <property type="molecule type" value="Genomic_DNA"/>
</dbReference>
<dbReference type="InterPro" id="IPR020311">
    <property type="entry name" value="Uncharacterised_Rv0898c"/>
</dbReference>
<dbReference type="Pfam" id="PF10944">
    <property type="entry name" value="DUF2630"/>
    <property type="match status" value="1"/>
</dbReference>
<gene>
    <name evidence="2" type="ORF">GCM10022207_62870</name>
</gene>
<dbReference type="Proteomes" id="UP001501563">
    <property type="component" value="Unassembled WGS sequence"/>
</dbReference>
<proteinExistence type="predicted"/>
<accession>A0ABP7KVG2</accession>
<name>A0ABP7KVG2_9ACTN</name>